<dbReference type="InterPro" id="IPR001138">
    <property type="entry name" value="Zn2Cys6_DnaBD"/>
</dbReference>
<dbReference type="InterPro" id="IPR036864">
    <property type="entry name" value="Zn2-C6_fun-type_DNA-bd_sf"/>
</dbReference>
<reference evidence="5 6" key="2">
    <citation type="journal article" date="2010" name="Nature">
        <title>Comparative genomics reveals mobile pathogenicity chromosomes in Fusarium.</title>
        <authorList>
            <person name="Ma L.J."/>
            <person name="van der Does H.C."/>
            <person name="Borkovich K.A."/>
            <person name="Coleman J.J."/>
            <person name="Daboussi M.J."/>
            <person name="Di Pietro A."/>
            <person name="Dufresne M."/>
            <person name="Freitag M."/>
            <person name="Grabherr M."/>
            <person name="Henrissat B."/>
            <person name="Houterman P.M."/>
            <person name="Kang S."/>
            <person name="Shim W.B."/>
            <person name="Woloshuk C."/>
            <person name="Xie X."/>
            <person name="Xu J.R."/>
            <person name="Antoniw J."/>
            <person name="Baker S.E."/>
            <person name="Bluhm B.H."/>
            <person name="Breakspear A."/>
            <person name="Brown D.W."/>
            <person name="Butchko R.A."/>
            <person name="Chapman S."/>
            <person name="Coulson R."/>
            <person name="Coutinho P.M."/>
            <person name="Danchin E.G."/>
            <person name="Diener A."/>
            <person name="Gale L.R."/>
            <person name="Gardiner D.M."/>
            <person name="Goff S."/>
            <person name="Hammond-Kosack K.E."/>
            <person name="Hilburn K."/>
            <person name="Hua-Van A."/>
            <person name="Jonkers W."/>
            <person name="Kazan K."/>
            <person name="Kodira C.D."/>
            <person name="Koehrsen M."/>
            <person name="Kumar L."/>
            <person name="Lee Y.H."/>
            <person name="Li L."/>
            <person name="Manners J.M."/>
            <person name="Miranda-Saavedra D."/>
            <person name="Mukherjee M."/>
            <person name="Park G."/>
            <person name="Park J."/>
            <person name="Park S.Y."/>
            <person name="Proctor R.H."/>
            <person name="Regev A."/>
            <person name="Ruiz-Roldan M.C."/>
            <person name="Sain D."/>
            <person name="Sakthikumar S."/>
            <person name="Sykes S."/>
            <person name="Schwartz D.C."/>
            <person name="Turgeon B.G."/>
            <person name="Wapinski I."/>
            <person name="Yoder O."/>
            <person name="Young S."/>
            <person name="Zeng Q."/>
            <person name="Zhou S."/>
            <person name="Galagan J."/>
            <person name="Cuomo C.A."/>
            <person name="Kistler H.C."/>
            <person name="Rep M."/>
        </authorList>
    </citation>
    <scope>GENOME REANNOTATION</scope>
    <source>
        <strain evidence="6">ATCC MYA-4620 / CBS 123657 / FGSC 9075 / NRRL 31084 / PH-1</strain>
        <strain evidence="5">PH-1 / ATCC MYA-4620 / FGSC 9075 / NRRL 31084</strain>
    </source>
</reference>
<organism evidence="4 6">
    <name type="scientific">Gibberella zeae (strain ATCC MYA-4620 / CBS 123657 / FGSC 9075 / NRRL 31084 / PH-1)</name>
    <name type="common">Wheat head blight fungus</name>
    <name type="synonym">Fusarium graminearum</name>
    <dbReference type="NCBI Taxonomy" id="229533"/>
    <lineage>
        <taxon>Eukaryota</taxon>
        <taxon>Fungi</taxon>
        <taxon>Dikarya</taxon>
        <taxon>Ascomycota</taxon>
        <taxon>Pezizomycotina</taxon>
        <taxon>Sordariomycetes</taxon>
        <taxon>Hypocreomycetidae</taxon>
        <taxon>Hypocreales</taxon>
        <taxon>Nectriaceae</taxon>
        <taxon>Fusarium</taxon>
    </lineage>
</organism>
<protein>
    <submittedName>
        <fullName evidence="4">Chromosome 1, complete genome</fullName>
    </submittedName>
</protein>
<dbReference type="Pfam" id="PF11951">
    <property type="entry name" value="Fungal_trans_2"/>
    <property type="match status" value="1"/>
</dbReference>
<dbReference type="SMART" id="SM00066">
    <property type="entry name" value="GAL4"/>
    <property type="match status" value="1"/>
</dbReference>
<dbReference type="InParanoid" id="A0A098DBD1"/>
<dbReference type="VEuPathDB" id="FungiDB:FGRAMPH1_01G07923"/>
<dbReference type="Pfam" id="PF00172">
    <property type="entry name" value="Zn_clus"/>
    <property type="match status" value="1"/>
</dbReference>
<dbReference type="PROSITE" id="PS50048">
    <property type="entry name" value="ZN2_CY6_FUNGAL_2"/>
    <property type="match status" value="1"/>
</dbReference>
<dbReference type="EnsemblFungi" id="CEF75765">
    <property type="protein sequence ID" value="CEF75765"/>
    <property type="gene ID" value="FGRRES_17351"/>
</dbReference>
<evidence type="ECO:0000256" key="2">
    <source>
        <dbReference type="SAM" id="MobiDB-lite"/>
    </source>
</evidence>
<reference evidence="5" key="4">
    <citation type="submission" date="2017-01" db="UniProtKB">
        <authorList>
            <consortium name="EnsemblFungi"/>
        </authorList>
    </citation>
    <scope>IDENTIFICATION</scope>
    <source>
        <strain evidence="5">PH-1 / ATCC MYA-4620 / FGSC 9075 / NRRL 31084</strain>
    </source>
</reference>
<feature type="region of interest" description="Disordered" evidence="2">
    <location>
        <begin position="60"/>
        <end position="88"/>
    </location>
</feature>
<dbReference type="Proteomes" id="UP000070720">
    <property type="component" value="Chromosome 1"/>
</dbReference>
<dbReference type="Gene3D" id="4.10.240.10">
    <property type="entry name" value="Zn(2)-C6 fungal-type DNA-binding domain"/>
    <property type="match status" value="1"/>
</dbReference>
<dbReference type="EMBL" id="HG970332">
    <property type="protein sequence ID" value="CEF75765.1"/>
    <property type="molecule type" value="Genomic_DNA"/>
</dbReference>
<evidence type="ECO:0000259" key="3">
    <source>
        <dbReference type="PROSITE" id="PS50048"/>
    </source>
</evidence>
<dbReference type="InterPro" id="IPR021858">
    <property type="entry name" value="Fun_TF"/>
</dbReference>
<keyword evidence="6" id="KW-1185">Reference proteome</keyword>
<dbReference type="PANTHER" id="PTHR47784">
    <property type="entry name" value="STEROL UPTAKE CONTROL PROTEIN 2"/>
    <property type="match status" value="1"/>
</dbReference>
<dbReference type="GO" id="GO:0001228">
    <property type="term" value="F:DNA-binding transcription activator activity, RNA polymerase II-specific"/>
    <property type="evidence" value="ECO:0007669"/>
    <property type="project" value="TreeGrafter"/>
</dbReference>
<proteinExistence type="predicted"/>
<dbReference type="AlphaFoldDB" id="A0A098DBD1"/>
<name>A0A098DBD1_GIBZE</name>
<dbReference type="PHI-base" id="PHI:1776"/>
<accession>A0A0E0RWZ0</accession>
<evidence type="ECO:0000313" key="4">
    <source>
        <dbReference type="EMBL" id="CEF75765.1"/>
    </source>
</evidence>
<feature type="compositionally biased region" description="Basic residues" evidence="2">
    <location>
        <begin position="7"/>
        <end position="21"/>
    </location>
</feature>
<dbReference type="PANTHER" id="PTHR47784:SF5">
    <property type="entry name" value="STEROL UPTAKE CONTROL PROTEIN 2"/>
    <property type="match status" value="1"/>
</dbReference>
<dbReference type="GO" id="GO:0008270">
    <property type="term" value="F:zinc ion binding"/>
    <property type="evidence" value="ECO:0007669"/>
    <property type="project" value="InterPro"/>
</dbReference>
<feature type="compositionally biased region" description="Polar residues" evidence="2">
    <location>
        <begin position="60"/>
        <end position="79"/>
    </location>
</feature>
<keyword evidence="1" id="KW-0539">Nucleus</keyword>
<feature type="region of interest" description="Disordered" evidence="2">
    <location>
        <begin position="1"/>
        <end position="22"/>
    </location>
</feature>
<evidence type="ECO:0000313" key="6">
    <source>
        <dbReference type="Proteomes" id="UP000070720"/>
    </source>
</evidence>
<feature type="domain" description="Zn(2)-C6 fungal-type" evidence="3">
    <location>
        <begin position="23"/>
        <end position="53"/>
    </location>
</feature>
<reference evidence="4 6" key="3">
    <citation type="journal article" date="2015" name="BMC Genomics">
        <title>The completed genome sequence of the pathogenic ascomycete fungus Fusarium graminearum.</title>
        <authorList>
            <person name="King R."/>
            <person name="Urban M."/>
            <person name="Hammond-Kosack M.C."/>
            <person name="Hassani-Pak K."/>
            <person name="Hammond-Kosack K.E."/>
        </authorList>
    </citation>
    <scope>NUCLEOTIDE SEQUENCE [LARGE SCALE GENOMIC DNA]</scope>
    <source>
        <strain evidence="6">ATCC MYA-4620 / CBS 123657 / FGSC 9075 / NRRL 31084 / PH-1</strain>
        <strain evidence="4">PH-1</strain>
    </source>
</reference>
<reference evidence="5 6" key="1">
    <citation type="journal article" date="2007" name="Science">
        <title>The Fusarium graminearum genome reveals a link between localized polymorphism and pathogen specialization.</title>
        <authorList>
            <person name="Cuomo C.A."/>
            <person name="Gueldener U."/>
            <person name="Xu J.-R."/>
            <person name="Trail F."/>
            <person name="Turgeon B.G."/>
            <person name="Di Pietro A."/>
            <person name="Walton J.D."/>
            <person name="Ma L.-J."/>
            <person name="Baker S.E."/>
            <person name="Rep M."/>
            <person name="Adam G."/>
            <person name="Antoniw J."/>
            <person name="Baldwin T."/>
            <person name="Calvo S.E."/>
            <person name="Chang Y.-L."/>
            <person name="DeCaprio D."/>
            <person name="Gale L.R."/>
            <person name="Gnerre S."/>
            <person name="Goswami R.S."/>
            <person name="Hammond-Kosack K."/>
            <person name="Harris L.J."/>
            <person name="Hilburn K."/>
            <person name="Kennell J.C."/>
            <person name="Kroken S."/>
            <person name="Magnuson J.K."/>
            <person name="Mannhaupt G."/>
            <person name="Mauceli E.W."/>
            <person name="Mewes H.-W."/>
            <person name="Mitterbauer R."/>
            <person name="Muehlbauer G."/>
            <person name="Muensterkoetter M."/>
            <person name="Nelson D."/>
            <person name="O'Donnell K."/>
            <person name="Ouellet T."/>
            <person name="Qi W."/>
            <person name="Quesneville H."/>
            <person name="Roncero M.I.G."/>
            <person name="Seong K.-Y."/>
            <person name="Tetko I.V."/>
            <person name="Urban M."/>
            <person name="Waalwijk C."/>
            <person name="Ward T.J."/>
            <person name="Yao J."/>
            <person name="Birren B.W."/>
            <person name="Kistler H.C."/>
        </authorList>
    </citation>
    <scope>NUCLEOTIDE SEQUENCE [LARGE SCALE GENOMIC DNA]</scope>
    <source>
        <strain evidence="6">ATCC MYA-4620 / CBS 123657 / FGSC 9075 / NRRL 31084 / PH-1</strain>
        <strain evidence="5">PH-1 / ATCC MYA-4620 / FGSC 9075 / NRRL 31084</strain>
    </source>
</reference>
<dbReference type="STRING" id="229533.A0A098DBD1"/>
<dbReference type="eggNOG" id="ENOG502SJ8W">
    <property type="taxonomic scope" value="Eukaryota"/>
</dbReference>
<dbReference type="InterPro" id="IPR053157">
    <property type="entry name" value="Sterol_Uptake_Regulator"/>
</dbReference>
<evidence type="ECO:0000313" key="5">
    <source>
        <dbReference type="EnsemblFungi" id="CEF75765"/>
    </source>
</evidence>
<gene>
    <name evidence="5" type="primary">FG10364.1</name>
    <name evidence="4" type="ORF">FGRAMPH1_01T07923</name>
</gene>
<sequence length="397" mass="45642">MNGSQKPPRKHAPKLFHKKSRTGCQSCRSRRVKCDETKPICSHCSRLQLPCIYDRAVSDSNSSSPTENGGQQQNKSTVETIVDPPESESRRKLELKLFHQYMTDTGPSIIMDSITSNFWISTICRLALKSDATLYAIYMVAALHAHQRSNYTDNKALDACQTYLNMAIREHHKDVADINPDNIEYICLTSSMLRLYGFDQLQRRSLEQYTPPVGLLRITGASTALFRKAWDLIQGNTESVAYKMIESAADLLEDNYSQELPDDLKPLMNREKPHELEELWDADTEDAYARSLSLIGRIRSFIDRENISKSIGRRTIVFPMMMRMKFADLVEELRPRALVILAYYFALLSMLSEFWWIGDSGAREIRAIEKILPDEWQGWLEWPRSILQQDVIMDGDT</sequence>
<dbReference type="SUPFAM" id="SSF57701">
    <property type="entry name" value="Zn2/Cys6 DNA-binding domain"/>
    <property type="match status" value="1"/>
</dbReference>
<accession>A0A098DBD1</accession>
<dbReference type="PROSITE" id="PS00463">
    <property type="entry name" value="ZN2_CY6_FUNGAL_1"/>
    <property type="match status" value="1"/>
</dbReference>
<dbReference type="CDD" id="cd00067">
    <property type="entry name" value="GAL4"/>
    <property type="match status" value="1"/>
</dbReference>
<evidence type="ECO:0000256" key="1">
    <source>
        <dbReference type="ARBA" id="ARBA00023242"/>
    </source>
</evidence>